<keyword evidence="3" id="KW-1185">Reference proteome</keyword>
<reference evidence="2 3" key="1">
    <citation type="submission" date="2015-06" db="EMBL/GenBank/DDBJ databases">
        <title>Genome sequence of Mycobacterium kumamotonense strain Roo.</title>
        <authorList>
            <person name="Greninger A.L."/>
            <person name="Cunningham G."/>
            <person name="Miller S."/>
        </authorList>
    </citation>
    <scope>NUCLEOTIDE SEQUENCE [LARGE SCALE GENOMIC DNA]</scope>
    <source>
        <strain evidence="2 3">Roo</strain>
    </source>
</reference>
<dbReference type="Gene3D" id="3.10.180.10">
    <property type="entry name" value="2,3-Dihydroxybiphenyl 1,2-Dioxygenase, domain 1"/>
    <property type="match status" value="1"/>
</dbReference>
<evidence type="ECO:0000313" key="2">
    <source>
        <dbReference type="EMBL" id="OBY30517.1"/>
    </source>
</evidence>
<evidence type="ECO:0000259" key="1">
    <source>
        <dbReference type="Pfam" id="PF06983"/>
    </source>
</evidence>
<gene>
    <name evidence="2" type="ORF">ACT18_17420</name>
</gene>
<dbReference type="Proteomes" id="UP000092668">
    <property type="component" value="Unassembled WGS sequence"/>
</dbReference>
<organism evidence="2 3">
    <name type="scientific">Mycolicibacter kumamotonensis</name>
    <dbReference type="NCBI Taxonomy" id="354243"/>
    <lineage>
        <taxon>Bacteria</taxon>
        <taxon>Bacillati</taxon>
        <taxon>Actinomycetota</taxon>
        <taxon>Actinomycetes</taxon>
        <taxon>Mycobacteriales</taxon>
        <taxon>Mycobacteriaceae</taxon>
        <taxon>Mycolicibacter</taxon>
    </lineage>
</organism>
<accession>A0A1B8SCS6</accession>
<dbReference type="STRING" id="354243.BST28_18490"/>
<keyword evidence="2" id="KW-0489">Methyltransferase</keyword>
<dbReference type="PIRSF" id="PIRSF021700">
    <property type="entry name" value="3_dmu_93_MTrfase"/>
    <property type="match status" value="1"/>
</dbReference>
<keyword evidence="2" id="KW-0808">Transferase</keyword>
<dbReference type="InterPro" id="IPR029068">
    <property type="entry name" value="Glyas_Bleomycin-R_OHBP_Dase"/>
</dbReference>
<dbReference type="GO" id="GO:0008168">
    <property type="term" value="F:methyltransferase activity"/>
    <property type="evidence" value="ECO:0007669"/>
    <property type="project" value="UniProtKB-KW"/>
</dbReference>
<dbReference type="InterPro" id="IPR009725">
    <property type="entry name" value="3_dmu_93_MTrfase"/>
</dbReference>
<dbReference type="PANTHER" id="PTHR33990:SF2">
    <property type="entry name" value="PHNB-LIKE DOMAIN-CONTAINING PROTEIN"/>
    <property type="match status" value="1"/>
</dbReference>
<dbReference type="EMBL" id="LFOE01000030">
    <property type="protein sequence ID" value="OBY30517.1"/>
    <property type="molecule type" value="Genomic_DNA"/>
</dbReference>
<proteinExistence type="predicted"/>
<keyword evidence="2" id="KW-0830">Ubiquinone</keyword>
<dbReference type="InterPro" id="IPR028973">
    <property type="entry name" value="PhnB-like"/>
</dbReference>
<dbReference type="AlphaFoldDB" id="A0A1B8SCS6"/>
<protein>
    <submittedName>
        <fullName evidence="2">3-demethylubiquinone-9 3-methyltransferase</fullName>
    </submittedName>
</protein>
<dbReference type="PANTHER" id="PTHR33990">
    <property type="entry name" value="PROTEIN YJDN-RELATED"/>
    <property type="match status" value="1"/>
</dbReference>
<dbReference type="SUPFAM" id="SSF54593">
    <property type="entry name" value="Glyoxalase/Bleomycin resistance protein/Dihydroxybiphenyl dioxygenase"/>
    <property type="match status" value="1"/>
</dbReference>
<dbReference type="CDD" id="cd06588">
    <property type="entry name" value="PhnB_like"/>
    <property type="match status" value="1"/>
</dbReference>
<dbReference type="PATRIC" id="fig|354243.3.peg.3604"/>
<name>A0A1B8SCS6_9MYCO</name>
<dbReference type="RefSeq" id="WP_065288975.1">
    <property type="nucleotide sequence ID" value="NZ_LFOE01000030.1"/>
</dbReference>
<sequence>MPTTRIGLWFDTQALEAAEYYVAIFPNSEISHVSFWGPENPDRQGTPLVVLFTLDGSEFSAVNGGPDFPFTEAISIEIECADQAELDYYWDALSRGGSEVQCGWLKDRYGLSWQVTPRRLGELMTDPDPARVQRVKEAMFAMVKLDVAALEAAAEAG</sequence>
<feature type="domain" description="PhnB-like" evidence="1">
    <location>
        <begin position="7"/>
        <end position="116"/>
    </location>
</feature>
<comment type="caution">
    <text evidence="2">The sequence shown here is derived from an EMBL/GenBank/DDBJ whole genome shotgun (WGS) entry which is preliminary data.</text>
</comment>
<evidence type="ECO:0000313" key="3">
    <source>
        <dbReference type="Proteomes" id="UP000092668"/>
    </source>
</evidence>
<dbReference type="Pfam" id="PF06983">
    <property type="entry name" value="3-dmu-9_3-mt"/>
    <property type="match status" value="1"/>
</dbReference>
<dbReference type="GO" id="GO:0032259">
    <property type="term" value="P:methylation"/>
    <property type="evidence" value="ECO:0007669"/>
    <property type="project" value="UniProtKB-KW"/>
</dbReference>
<dbReference type="OrthoDB" id="9806473at2"/>